<evidence type="ECO:0000313" key="4">
    <source>
        <dbReference type="EMBL" id="MFK2878664.1"/>
    </source>
</evidence>
<dbReference type="PANTHER" id="PTHR35535:SF1">
    <property type="entry name" value="HEAT SHOCK PROTEIN HSLJ"/>
    <property type="match status" value="1"/>
</dbReference>
<dbReference type="EMBL" id="JADIKK010000008">
    <property type="protein sequence ID" value="MFK2878664.1"/>
    <property type="molecule type" value="Genomic_DNA"/>
</dbReference>
<feature type="signal peptide" evidence="1">
    <location>
        <begin position="1"/>
        <end position="26"/>
    </location>
</feature>
<keyword evidence="5" id="KW-1185">Reference proteome</keyword>
<proteinExistence type="predicted"/>
<name>A0ABW8J8Z3_9GAMM</name>
<feature type="chain" id="PRO_5045774034" evidence="1">
    <location>
        <begin position="27"/>
        <end position="254"/>
    </location>
</feature>
<dbReference type="Gene3D" id="2.40.128.270">
    <property type="match status" value="1"/>
</dbReference>
<dbReference type="InterPro" id="IPR053147">
    <property type="entry name" value="Hsp_HslJ-like"/>
</dbReference>
<sequence>MRRHLPLLPPLAVALAICASAPPAKGATMPDDTPPDATLLASYHWQLALATDQGGQRINALFVRPGKPVQLDFVDGRLSVRNACNGMGGSYRIEDGRLMVGPMMHTMMACREPGLNQLDGLIGQRLASHPVIVVTKNGDMPQLQLRTATGDTLDFTGVPTAETRYGGPGTLAFLEVAAQTVPCQQSQACLNVREVHYDTSGLKTGTPGDWHALPAIEGYTHQDGVHNIVRVKRYSSSNAPAAYVLDTVVETSIP</sequence>
<evidence type="ECO:0000259" key="3">
    <source>
        <dbReference type="Pfam" id="PF14302"/>
    </source>
</evidence>
<keyword evidence="1" id="KW-0732">Signal</keyword>
<reference evidence="4 5" key="1">
    <citation type="submission" date="2020-10" db="EMBL/GenBank/DDBJ databases">
        <title>Phylogeny of dyella-like bacteria.</title>
        <authorList>
            <person name="Fu J."/>
        </authorList>
    </citation>
    <scope>NUCLEOTIDE SEQUENCE [LARGE SCALE GENOMIC DNA]</scope>
    <source>
        <strain evidence="4 5">KACC 19113</strain>
    </source>
</reference>
<dbReference type="Pfam" id="PF03724">
    <property type="entry name" value="META"/>
    <property type="match status" value="1"/>
</dbReference>
<comment type="caution">
    <text evidence="4">The sequence shown here is derived from an EMBL/GenBank/DDBJ whole genome shotgun (WGS) entry which is preliminary data.</text>
</comment>
<dbReference type="RefSeq" id="WP_404615441.1">
    <property type="nucleotide sequence ID" value="NZ_JADIKK010000008.1"/>
</dbReference>
<accession>A0ABW8J8Z3</accession>
<evidence type="ECO:0000313" key="5">
    <source>
        <dbReference type="Proteomes" id="UP001620339"/>
    </source>
</evidence>
<organism evidence="4 5">
    <name type="scientific">Rhodanobacter hydrolyticus</name>
    <dbReference type="NCBI Taxonomy" id="2250595"/>
    <lineage>
        <taxon>Bacteria</taxon>
        <taxon>Pseudomonadati</taxon>
        <taxon>Pseudomonadota</taxon>
        <taxon>Gammaproteobacteria</taxon>
        <taxon>Lysobacterales</taxon>
        <taxon>Rhodanobacteraceae</taxon>
        <taxon>Rhodanobacter</taxon>
    </lineage>
</organism>
<dbReference type="Pfam" id="PF14302">
    <property type="entry name" value="DUF4377"/>
    <property type="match status" value="1"/>
</dbReference>
<feature type="domain" description="DUF4377" evidence="3">
    <location>
        <begin position="175"/>
        <end position="242"/>
    </location>
</feature>
<evidence type="ECO:0000256" key="1">
    <source>
        <dbReference type="SAM" id="SignalP"/>
    </source>
</evidence>
<protein>
    <submittedName>
        <fullName evidence="4">META domain-containing protein</fullName>
    </submittedName>
</protein>
<evidence type="ECO:0000259" key="2">
    <source>
        <dbReference type="Pfam" id="PF03724"/>
    </source>
</evidence>
<dbReference type="InterPro" id="IPR005184">
    <property type="entry name" value="DUF306_Meta_HslJ"/>
</dbReference>
<dbReference type="PANTHER" id="PTHR35535">
    <property type="entry name" value="HEAT SHOCK PROTEIN HSLJ"/>
    <property type="match status" value="1"/>
</dbReference>
<feature type="domain" description="DUF306" evidence="2">
    <location>
        <begin position="63"/>
        <end position="154"/>
    </location>
</feature>
<gene>
    <name evidence="4" type="ORF">ISP25_16445</name>
</gene>
<dbReference type="InterPro" id="IPR038670">
    <property type="entry name" value="HslJ-like_sf"/>
</dbReference>
<dbReference type="InterPro" id="IPR025485">
    <property type="entry name" value="DUF4377"/>
</dbReference>
<dbReference type="Proteomes" id="UP001620339">
    <property type="component" value="Unassembled WGS sequence"/>
</dbReference>